<organism evidence="2 3">
    <name type="scientific">Streptomyces griseus subsp. griseus (strain JCM 4626 / CBS 651.72 / NBRC 13350 / KCC S-0626 / ISP 5235)</name>
    <dbReference type="NCBI Taxonomy" id="455632"/>
    <lineage>
        <taxon>Bacteria</taxon>
        <taxon>Bacillati</taxon>
        <taxon>Actinomycetota</taxon>
        <taxon>Actinomycetes</taxon>
        <taxon>Kitasatosporales</taxon>
        <taxon>Streptomycetaceae</taxon>
        <taxon>Streptomyces</taxon>
    </lineage>
</organism>
<dbReference type="HOGENOM" id="CLU_2496562_0_0_11"/>
<sequence>MLTEGWRRSGWLSPRPASAPCSPWCSPWDRPWLPVTGRVGPRIWRPSRPRTGRWKGRWPRAGRPGEWPWRRGPCSFAAWCEGRSPM</sequence>
<dbReference type="KEGG" id="sgr:SGR_3309"/>
<name>B1VM28_STRGG</name>
<evidence type="ECO:0000256" key="1">
    <source>
        <dbReference type="SAM" id="MobiDB-lite"/>
    </source>
</evidence>
<dbReference type="AlphaFoldDB" id="B1VM28"/>
<feature type="region of interest" description="Disordered" evidence="1">
    <location>
        <begin position="1"/>
        <end position="22"/>
    </location>
</feature>
<protein>
    <submittedName>
        <fullName evidence="2">Uncharacterized protein</fullName>
    </submittedName>
</protein>
<reference evidence="3" key="1">
    <citation type="journal article" date="2008" name="J. Bacteriol.">
        <title>Genome sequence of the streptomycin-producing microorganism Streptomyces griseus IFO 13350.</title>
        <authorList>
            <person name="Ohnishi Y."/>
            <person name="Ishikawa J."/>
            <person name="Hara H."/>
            <person name="Suzuki H."/>
            <person name="Ikenoya M."/>
            <person name="Ikeda H."/>
            <person name="Yamashita A."/>
            <person name="Hattori M."/>
            <person name="Horinouchi S."/>
        </authorList>
    </citation>
    <scope>NUCLEOTIDE SEQUENCE [LARGE SCALE GENOMIC DNA]</scope>
    <source>
        <strain evidence="3">JCM 4626 / NBRC 13350</strain>
    </source>
</reference>
<dbReference type="Proteomes" id="UP000001685">
    <property type="component" value="Chromosome"/>
</dbReference>
<proteinExistence type="predicted"/>
<gene>
    <name evidence="2" type="ordered locus">SGR_3309</name>
</gene>
<feature type="compositionally biased region" description="Low complexity" evidence="1">
    <location>
        <begin position="13"/>
        <end position="22"/>
    </location>
</feature>
<dbReference type="EMBL" id="AP009493">
    <property type="protein sequence ID" value="BAG20138.1"/>
    <property type="molecule type" value="Genomic_DNA"/>
</dbReference>
<evidence type="ECO:0000313" key="2">
    <source>
        <dbReference type="EMBL" id="BAG20138.1"/>
    </source>
</evidence>
<evidence type="ECO:0000313" key="3">
    <source>
        <dbReference type="Proteomes" id="UP000001685"/>
    </source>
</evidence>
<accession>B1VM28</accession>